<evidence type="ECO:0000313" key="1">
    <source>
        <dbReference type="EMBL" id="CAA9523152.1"/>
    </source>
</evidence>
<accession>A0A6J4TI29</accession>
<dbReference type="EMBL" id="CADCWE010000019">
    <property type="protein sequence ID" value="CAA9523152.1"/>
    <property type="molecule type" value="Genomic_DNA"/>
</dbReference>
<proteinExistence type="predicted"/>
<protein>
    <submittedName>
        <fullName evidence="1">Uncharacterized protein</fullName>
    </submittedName>
</protein>
<reference evidence="1" key="1">
    <citation type="submission" date="2020-02" db="EMBL/GenBank/DDBJ databases">
        <authorList>
            <person name="Meier V. D."/>
        </authorList>
    </citation>
    <scope>NUCLEOTIDE SEQUENCE</scope>
    <source>
        <strain evidence="1">AVDCRST_MAG73</strain>
    </source>
</reference>
<dbReference type="AlphaFoldDB" id="A0A6J4TI29"/>
<name>A0A6J4TI29_9BACT</name>
<organism evidence="1">
    <name type="scientific">uncultured Thermomicrobiales bacterium</name>
    <dbReference type="NCBI Taxonomy" id="1645740"/>
    <lineage>
        <taxon>Bacteria</taxon>
        <taxon>Pseudomonadati</taxon>
        <taxon>Thermomicrobiota</taxon>
        <taxon>Thermomicrobia</taxon>
        <taxon>Thermomicrobiales</taxon>
        <taxon>environmental samples</taxon>
    </lineage>
</organism>
<gene>
    <name evidence="1" type="ORF">AVDCRST_MAG73-305</name>
</gene>
<sequence length="41" mass="4437">MLSPEHDEGGRIKALDDIDRPFSIAGQTANAARPREELTAS</sequence>